<name>A0A7V0T5D5_UNCW3</name>
<feature type="region of interest" description="Disordered" evidence="1">
    <location>
        <begin position="49"/>
        <end position="83"/>
    </location>
</feature>
<feature type="compositionally biased region" description="Low complexity" evidence="1">
    <location>
        <begin position="56"/>
        <end position="78"/>
    </location>
</feature>
<accession>A0A7V0T5D5</accession>
<evidence type="ECO:0000259" key="2">
    <source>
        <dbReference type="Pfam" id="PF23862"/>
    </source>
</evidence>
<dbReference type="Proteomes" id="UP000885672">
    <property type="component" value="Unassembled WGS sequence"/>
</dbReference>
<feature type="domain" description="CdsD C-terminal" evidence="2">
    <location>
        <begin position="106"/>
        <end position="148"/>
    </location>
</feature>
<proteinExistence type="predicted"/>
<dbReference type="Pfam" id="PF23862">
    <property type="entry name" value="CdsD_C"/>
    <property type="match status" value="1"/>
</dbReference>
<dbReference type="InterPro" id="IPR056283">
    <property type="entry name" value="CdsD_C"/>
</dbReference>
<protein>
    <recommendedName>
        <fullName evidence="2">CdsD C-terminal domain-containing protein</fullName>
    </recommendedName>
</protein>
<sequence length="154" mass="16259">MRKRVLTIMGLAVGLLVMYTLLFGSAGGWREGDILADSPGRLLATRAAPDGEETAGEAGAAEPRPAPAEAKPGEASEPVTWGSDPFVRDWVLTDELAELNLKAITKGGDKAFVLINDQILEQGDAIGGKRIAAIESDKVILEQGGRSFILMLGE</sequence>
<organism evidence="3">
    <name type="scientific">candidate division WOR-3 bacterium</name>
    <dbReference type="NCBI Taxonomy" id="2052148"/>
    <lineage>
        <taxon>Bacteria</taxon>
        <taxon>Bacteria division WOR-3</taxon>
    </lineage>
</organism>
<dbReference type="EMBL" id="DSBX01000158">
    <property type="protein sequence ID" value="HDQ99477.1"/>
    <property type="molecule type" value="Genomic_DNA"/>
</dbReference>
<reference evidence="3" key="1">
    <citation type="journal article" date="2020" name="mSystems">
        <title>Genome- and Community-Level Interaction Insights into Carbon Utilization and Element Cycling Functions of Hydrothermarchaeota in Hydrothermal Sediment.</title>
        <authorList>
            <person name="Zhou Z."/>
            <person name="Liu Y."/>
            <person name="Xu W."/>
            <person name="Pan J."/>
            <person name="Luo Z.H."/>
            <person name="Li M."/>
        </authorList>
    </citation>
    <scope>NUCLEOTIDE SEQUENCE [LARGE SCALE GENOMIC DNA]</scope>
    <source>
        <strain evidence="3">SpSt-1182</strain>
    </source>
</reference>
<gene>
    <name evidence="3" type="ORF">ENN51_04230</name>
</gene>
<evidence type="ECO:0000256" key="1">
    <source>
        <dbReference type="SAM" id="MobiDB-lite"/>
    </source>
</evidence>
<evidence type="ECO:0000313" key="3">
    <source>
        <dbReference type="EMBL" id="HDQ99477.1"/>
    </source>
</evidence>
<dbReference type="AlphaFoldDB" id="A0A7V0T5D5"/>
<comment type="caution">
    <text evidence="3">The sequence shown here is derived from an EMBL/GenBank/DDBJ whole genome shotgun (WGS) entry which is preliminary data.</text>
</comment>